<dbReference type="AlphaFoldDB" id="B6ADE2"/>
<name>B6ADE2_CRYMR</name>
<evidence type="ECO:0000256" key="1">
    <source>
        <dbReference type="ARBA" id="ARBA00004123"/>
    </source>
</evidence>
<dbReference type="eggNOG" id="KOG2841">
    <property type="taxonomic scope" value="Eukaryota"/>
</dbReference>
<dbReference type="VEuPathDB" id="CryptoDB:CMU_007220"/>
<dbReference type="InterPro" id="IPR047260">
    <property type="entry name" value="ERCC1-like_central_dom"/>
</dbReference>
<keyword evidence="6" id="KW-0539">Nucleus</keyword>
<dbReference type="STRING" id="441375.B6ADE2"/>
<dbReference type="GO" id="GO:0070914">
    <property type="term" value="P:UV-damage excision repair"/>
    <property type="evidence" value="ECO:0007669"/>
    <property type="project" value="TreeGrafter"/>
</dbReference>
<dbReference type="PANTHER" id="PTHR12749:SF0">
    <property type="entry name" value="DNA EXCISION REPAIR PROTEIN ERCC-1"/>
    <property type="match status" value="1"/>
</dbReference>
<dbReference type="GO" id="GO:0006302">
    <property type="term" value="P:double-strand break repair"/>
    <property type="evidence" value="ECO:0007669"/>
    <property type="project" value="UniProtKB-ARBA"/>
</dbReference>
<dbReference type="SUPFAM" id="SSF47781">
    <property type="entry name" value="RuvA domain 2-like"/>
    <property type="match status" value="1"/>
</dbReference>
<dbReference type="Gene3D" id="1.10.150.20">
    <property type="entry name" value="5' to 3' exonuclease, C-terminal subdomain"/>
    <property type="match status" value="1"/>
</dbReference>
<evidence type="ECO:0000313" key="9">
    <source>
        <dbReference type="Proteomes" id="UP000001460"/>
    </source>
</evidence>
<reference evidence="8" key="1">
    <citation type="submission" date="2008-06" db="EMBL/GenBank/DDBJ databases">
        <authorList>
            <person name="Lorenzi H."/>
            <person name="Inman J."/>
            <person name="Miller J."/>
            <person name="Schobel S."/>
            <person name="Amedeo P."/>
            <person name="Caler E.V."/>
            <person name="da Silva J."/>
        </authorList>
    </citation>
    <scope>NUCLEOTIDE SEQUENCE [LARGE SCALE GENOMIC DNA]</scope>
    <source>
        <strain evidence="8">RN66</strain>
    </source>
</reference>
<keyword evidence="4" id="KW-0238">DNA-binding</keyword>
<evidence type="ECO:0000256" key="5">
    <source>
        <dbReference type="ARBA" id="ARBA00023204"/>
    </source>
</evidence>
<comment type="similarity">
    <text evidence="2">Belongs to the ERCC1/RAD10/SWI10 family.</text>
</comment>
<evidence type="ECO:0000313" key="8">
    <source>
        <dbReference type="EMBL" id="EEA06233.1"/>
    </source>
</evidence>
<dbReference type="GO" id="GO:0003697">
    <property type="term" value="F:single-stranded DNA binding"/>
    <property type="evidence" value="ECO:0007669"/>
    <property type="project" value="TreeGrafter"/>
</dbReference>
<dbReference type="GO" id="GO:0000110">
    <property type="term" value="C:nucleotide-excision repair factor 1 complex"/>
    <property type="evidence" value="ECO:0007669"/>
    <property type="project" value="TreeGrafter"/>
</dbReference>
<dbReference type="GO" id="GO:0070522">
    <property type="term" value="C:ERCC4-ERCC1 complex"/>
    <property type="evidence" value="ECO:0007669"/>
    <property type="project" value="TreeGrafter"/>
</dbReference>
<evidence type="ECO:0000256" key="3">
    <source>
        <dbReference type="ARBA" id="ARBA00022763"/>
    </source>
</evidence>
<dbReference type="GO" id="GO:0006312">
    <property type="term" value="P:mitotic recombination"/>
    <property type="evidence" value="ECO:0007669"/>
    <property type="project" value="TreeGrafter"/>
</dbReference>
<proteinExistence type="inferred from homology"/>
<dbReference type="CDD" id="cd22325">
    <property type="entry name" value="ERCC1_C-like"/>
    <property type="match status" value="1"/>
</dbReference>
<dbReference type="InterPro" id="IPR011335">
    <property type="entry name" value="Restrct_endonuc-II-like"/>
</dbReference>
<dbReference type="EMBL" id="DS989729">
    <property type="protein sequence ID" value="EEA06233.1"/>
    <property type="molecule type" value="Genomic_DNA"/>
</dbReference>
<dbReference type="Gene3D" id="3.40.50.10130">
    <property type="match status" value="1"/>
</dbReference>
<evidence type="ECO:0000259" key="7">
    <source>
        <dbReference type="Pfam" id="PF03834"/>
    </source>
</evidence>
<dbReference type="PANTHER" id="PTHR12749">
    <property type="entry name" value="EXCISION REPAIR CROSS-COMPLEMENTING 1 ERCC1"/>
    <property type="match status" value="1"/>
</dbReference>
<dbReference type="GO" id="GO:0003684">
    <property type="term" value="F:damaged DNA binding"/>
    <property type="evidence" value="ECO:0007669"/>
    <property type="project" value="InterPro"/>
</dbReference>
<dbReference type="InterPro" id="IPR004579">
    <property type="entry name" value="ERCC1/RAD10/SWI10"/>
</dbReference>
<dbReference type="Proteomes" id="UP000001460">
    <property type="component" value="Unassembled WGS sequence"/>
</dbReference>
<dbReference type="OrthoDB" id="10262814at2759"/>
<evidence type="ECO:0000256" key="6">
    <source>
        <dbReference type="ARBA" id="ARBA00023242"/>
    </source>
</evidence>
<protein>
    <submittedName>
        <fullName evidence="8">DNA repair protein rad10, putative</fullName>
    </submittedName>
</protein>
<accession>B6ADE2</accession>
<evidence type="ECO:0000256" key="2">
    <source>
        <dbReference type="ARBA" id="ARBA00008283"/>
    </source>
</evidence>
<organism evidence="8 9">
    <name type="scientific">Cryptosporidium muris (strain RN66)</name>
    <dbReference type="NCBI Taxonomy" id="441375"/>
    <lineage>
        <taxon>Eukaryota</taxon>
        <taxon>Sar</taxon>
        <taxon>Alveolata</taxon>
        <taxon>Apicomplexa</taxon>
        <taxon>Conoidasida</taxon>
        <taxon>Coccidia</taxon>
        <taxon>Eucoccidiorida</taxon>
        <taxon>Eimeriorina</taxon>
        <taxon>Cryptosporidiidae</taxon>
        <taxon>Cryptosporidium</taxon>
    </lineage>
</organism>
<dbReference type="SUPFAM" id="SSF52980">
    <property type="entry name" value="Restriction endonuclease-like"/>
    <property type="match status" value="1"/>
</dbReference>
<sequence length="241" mass="27176">MQFVLPQEESLIFNFNSMDNNNNVNTEYNSELKFFDSRACDIIVASNRQKGNPLIQYIKNTIYEFSSLVPDFLVGKYDAVIFISIKYHKLHNTYLKRRIMSLEKNYKVRVVLCMVDVSSSAGLDTTILDITNICFNTNMTLLLVWTPQEAAAVLEAMKSFENTPPDSIRGILSSDINERSIEALSSLPRINRSDACKLLKSFSSMSNIINARECELVNLSGIGLIKAKVLSDVFSSSFVPE</sequence>
<gene>
    <name evidence="8" type="ORF">CMU_007220</name>
</gene>
<keyword evidence="9" id="KW-1185">Reference proteome</keyword>
<keyword evidence="3" id="KW-0227">DNA damage</keyword>
<dbReference type="OMA" id="PHCVLVH"/>
<dbReference type="NCBIfam" id="TIGR00597">
    <property type="entry name" value="rad10"/>
    <property type="match status" value="1"/>
</dbReference>
<evidence type="ECO:0000256" key="4">
    <source>
        <dbReference type="ARBA" id="ARBA00023125"/>
    </source>
</evidence>
<comment type="subcellular location">
    <subcellularLocation>
        <location evidence="1">Nucleus</location>
    </subcellularLocation>
</comment>
<dbReference type="Pfam" id="PF03834">
    <property type="entry name" value="Rad10"/>
    <property type="match status" value="1"/>
</dbReference>
<dbReference type="GeneID" id="6995948"/>
<feature type="domain" description="ERCC1-like central" evidence="7">
    <location>
        <begin position="43"/>
        <end position="158"/>
    </location>
</feature>
<dbReference type="RefSeq" id="XP_002140582.1">
    <property type="nucleotide sequence ID" value="XM_002140546.1"/>
</dbReference>
<keyword evidence="5" id="KW-0234">DNA repair</keyword>
<dbReference type="InterPro" id="IPR010994">
    <property type="entry name" value="RuvA_2-like"/>
</dbReference>